<sequence>MKAITVIASPRMEGNCRKIVDSITEGINENNGENKIYYVDKIDIKPCQACGGCRNPEKPSKCVINDDFRKIMDEVEDADCFIFASPNYFGEINAQGHIFMDRFYSMTKNTSNQLKGNQKAVIVFTYGAPTGTYDEYINSRVKIFESIGLNVVEVMSVGGNKPSSGDSEDVYKKARDIGLNL</sequence>
<dbReference type="GO" id="GO:0016491">
    <property type="term" value="F:oxidoreductase activity"/>
    <property type="evidence" value="ECO:0007669"/>
    <property type="project" value="InterPro"/>
</dbReference>
<evidence type="ECO:0000256" key="2">
    <source>
        <dbReference type="ARBA" id="ARBA00001966"/>
    </source>
</evidence>
<accession>A0A328Q6V7</accession>
<evidence type="ECO:0000256" key="3">
    <source>
        <dbReference type="ARBA" id="ARBA00022630"/>
    </source>
</evidence>
<proteinExistence type="inferred from homology"/>
<dbReference type="Pfam" id="PF03358">
    <property type="entry name" value="FMN_red"/>
    <property type="match status" value="1"/>
</dbReference>
<organism evidence="7 8">
    <name type="scientific">Methanosphaera stadtmanae</name>
    <dbReference type="NCBI Taxonomy" id="2317"/>
    <lineage>
        <taxon>Archaea</taxon>
        <taxon>Methanobacteriati</taxon>
        <taxon>Methanobacteriota</taxon>
        <taxon>Methanomada group</taxon>
        <taxon>Methanobacteria</taxon>
        <taxon>Methanobacteriales</taxon>
        <taxon>Methanobacteriaceae</taxon>
        <taxon>Methanosphaera</taxon>
    </lineage>
</organism>
<comment type="cofactor">
    <cofactor evidence="1">
        <name>FMN</name>
        <dbReference type="ChEBI" id="CHEBI:58210"/>
    </cofactor>
</comment>
<keyword evidence="4" id="KW-0288">FMN</keyword>
<evidence type="ECO:0000259" key="6">
    <source>
        <dbReference type="Pfam" id="PF03358"/>
    </source>
</evidence>
<comment type="caution">
    <text evidence="7">The sequence shown here is derived from an EMBL/GenBank/DDBJ whole genome shotgun (WGS) entry which is preliminary data.</text>
</comment>
<evidence type="ECO:0000313" key="8">
    <source>
        <dbReference type="Proteomes" id="UP000248557"/>
    </source>
</evidence>
<dbReference type="InterPro" id="IPR029039">
    <property type="entry name" value="Flavoprotein-like_sf"/>
</dbReference>
<reference evidence="7 8" key="1">
    <citation type="submission" date="2017-05" db="EMBL/GenBank/DDBJ databases">
        <title>Host range expansion of the Methanosphaera genus to humans and monogastric animals involves recent and extensive reduction in genome content.</title>
        <authorList>
            <person name="Hoedt E.C."/>
            <person name="Volmer J.G."/>
            <person name="Parks D.H."/>
            <person name="Rosewarne C.P."/>
            <person name="Denman S.E."/>
            <person name="Mcsweeney C.S."/>
            <person name="O Cuiv P."/>
            <person name="Hugenholtz P."/>
            <person name="Tyson G.W."/>
            <person name="Morrison M."/>
        </authorList>
    </citation>
    <scope>NUCLEOTIDE SEQUENCE [LARGE SCALE GENOMIC DNA]</scope>
    <source>
        <strain evidence="7 8">PA5</strain>
    </source>
</reference>
<keyword evidence="3" id="KW-0285">Flavoprotein</keyword>
<protein>
    <recommendedName>
        <fullName evidence="6">NADPH-dependent FMN reductase-like domain-containing protein</fullName>
    </recommendedName>
</protein>
<dbReference type="PANTHER" id="PTHR43278:SF2">
    <property type="entry name" value="IRON-SULFUR FLAVOPROTEIN"/>
    <property type="match status" value="1"/>
</dbReference>
<evidence type="ECO:0000313" key="7">
    <source>
        <dbReference type="EMBL" id="RAP03346.1"/>
    </source>
</evidence>
<dbReference type="AlphaFoldDB" id="A0A328Q6V7"/>
<dbReference type="Gene3D" id="3.40.50.360">
    <property type="match status" value="1"/>
</dbReference>
<comment type="similarity">
    <text evidence="5">Belongs to the SsuE family. Isf subfamily.</text>
</comment>
<dbReference type="SUPFAM" id="SSF52218">
    <property type="entry name" value="Flavoproteins"/>
    <property type="match status" value="1"/>
</dbReference>
<dbReference type="RefSeq" id="WP_011406167.1">
    <property type="nucleotide sequence ID" value="NZ_CAUHHK010000001.1"/>
</dbReference>
<evidence type="ECO:0000256" key="4">
    <source>
        <dbReference type="ARBA" id="ARBA00022643"/>
    </source>
</evidence>
<evidence type="ECO:0000256" key="1">
    <source>
        <dbReference type="ARBA" id="ARBA00001917"/>
    </source>
</evidence>
<dbReference type="OMA" id="QFTGQMR"/>
<feature type="domain" description="NADPH-dependent FMN reductase-like" evidence="6">
    <location>
        <begin position="1"/>
        <end position="152"/>
    </location>
</feature>
<comment type="cofactor">
    <cofactor evidence="2">
        <name>[4Fe-4S] cluster</name>
        <dbReference type="ChEBI" id="CHEBI:49883"/>
    </cofactor>
</comment>
<gene>
    <name evidence="7" type="ORF">CA615_02730</name>
</gene>
<dbReference type="PANTHER" id="PTHR43278">
    <property type="entry name" value="NAD(P)H-DEPENDENT FMN-CONTAINING OXIDOREDUCTASE YWQN-RELATED"/>
    <property type="match status" value="1"/>
</dbReference>
<name>A0A328Q6V7_9EURY</name>
<dbReference type="Proteomes" id="UP000248557">
    <property type="component" value="Unassembled WGS sequence"/>
</dbReference>
<dbReference type="InterPro" id="IPR051796">
    <property type="entry name" value="ISF_SsuE-like"/>
</dbReference>
<dbReference type="InterPro" id="IPR005025">
    <property type="entry name" value="FMN_Rdtase-like_dom"/>
</dbReference>
<evidence type="ECO:0000256" key="5">
    <source>
        <dbReference type="ARBA" id="ARBA00038292"/>
    </source>
</evidence>
<dbReference type="EMBL" id="NGJK01000027">
    <property type="protein sequence ID" value="RAP03346.1"/>
    <property type="molecule type" value="Genomic_DNA"/>
</dbReference>
<dbReference type="GeneID" id="25392666"/>